<reference evidence="3 4" key="1">
    <citation type="submission" date="2015-12" db="EMBL/GenBank/DDBJ databases">
        <title>Draft genome sequence of the thermoanaerobe Thermotalea metallivorans, an isolate from the runoff channel of the Great Artesian Basin, Australia.</title>
        <authorList>
            <person name="Patel B.K."/>
        </authorList>
    </citation>
    <scope>NUCLEOTIDE SEQUENCE [LARGE SCALE GENOMIC DNA]</scope>
    <source>
        <strain evidence="3 4">B2-1</strain>
    </source>
</reference>
<evidence type="ECO:0000259" key="1">
    <source>
        <dbReference type="Pfam" id="PF02625"/>
    </source>
</evidence>
<organism evidence="3 4">
    <name type="scientific">Thermotalea metallivorans</name>
    <dbReference type="NCBI Taxonomy" id="520762"/>
    <lineage>
        <taxon>Bacteria</taxon>
        <taxon>Bacillati</taxon>
        <taxon>Bacillota</taxon>
        <taxon>Clostridia</taxon>
        <taxon>Peptostreptococcales</taxon>
        <taxon>Thermotaleaceae</taxon>
        <taxon>Thermotalea</taxon>
    </lineage>
</organism>
<feature type="domain" description="XdhC Rossmann" evidence="2">
    <location>
        <begin position="108"/>
        <end position="250"/>
    </location>
</feature>
<evidence type="ECO:0000259" key="2">
    <source>
        <dbReference type="Pfam" id="PF13478"/>
    </source>
</evidence>
<dbReference type="PANTHER" id="PTHR30388:SF6">
    <property type="entry name" value="XANTHINE DEHYDROGENASE SUBUNIT A-RELATED"/>
    <property type="match status" value="1"/>
</dbReference>
<evidence type="ECO:0000313" key="3">
    <source>
        <dbReference type="EMBL" id="KXG74270.1"/>
    </source>
</evidence>
<sequence length="268" mass="29939">MEHLLLDRISEQIKANKKVAWATVTKIEGSTPRKEGAMMAIFEDGRTLGTVGGGTFEAVVTEKAKMCLSTGESRAFHFQLNDEEGSLHMQCGGTADVFIKVFVPKDKLLIVGGGHIALELYQLGKLLGFYTAIFEDRESFLSKERFPEADELILGNIEEQLSNYPVDKYCHIVIVTRGHRYDEAALRVVIDRDAGYIGMIGSKNKTKYVMDRMKEAGISTEKIRKVYAPIGLDLGGETPMEIALSILGEILLVKNKRTPQHMRDRIKE</sequence>
<comment type="caution">
    <text evidence="3">The sequence shown here is derived from an EMBL/GenBank/DDBJ whole genome shotgun (WGS) entry which is preliminary data.</text>
</comment>
<name>A0A140L145_9FIRM</name>
<dbReference type="EC" id="1.17.1.4" evidence="3"/>
<dbReference type="InterPro" id="IPR003777">
    <property type="entry name" value="XdhC_CoxI"/>
</dbReference>
<dbReference type="Pfam" id="PF13478">
    <property type="entry name" value="XdhC_C"/>
    <property type="match status" value="1"/>
</dbReference>
<dbReference type="Pfam" id="PF02625">
    <property type="entry name" value="XdhC_CoxI"/>
    <property type="match status" value="1"/>
</dbReference>
<dbReference type="PATRIC" id="fig|520762.4.peg.2731"/>
<evidence type="ECO:0000313" key="4">
    <source>
        <dbReference type="Proteomes" id="UP000070456"/>
    </source>
</evidence>
<dbReference type="STRING" id="520762.AN619_24620"/>
<dbReference type="GO" id="GO:0004854">
    <property type="term" value="F:xanthine dehydrogenase activity"/>
    <property type="evidence" value="ECO:0007669"/>
    <property type="project" value="UniProtKB-EC"/>
</dbReference>
<dbReference type="Proteomes" id="UP000070456">
    <property type="component" value="Unassembled WGS sequence"/>
</dbReference>
<dbReference type="EMBL" id="LOEE01000059">
    <property type="protein sequence ID" value="KXG74270.1"/>
    <property type="molecule type" value="Genomic_DNA"/>
</dbReference>
<dbReference type="InterPro" id="IPR027051">
    <property type="entry name" value="XdhC_Rossmann_dom"/>
</dbReference>
<gene>
    <name evidence="3" type="primary">pucA</name>
    <name evidence="3" type="ORF">AN619_24620</name>
</gene>
<dbReference type="AlphaFoldDB" id="A0A140L145"/>
<feature type="domain" description="XdhC- CoxI" evidence="1">
    <location>
        <begin position="14"/>
        <end position="78"/>
    </location>
</feature>
<dbReference type="InterPro" id="IPR052698">
    <property type="entry name" value="MoCofactor_Util/Proc"/>
</dbReference>
<dbReference type="RefSeq" id="WP_068557366.1">
    <property type="nucleotide sequence ID" value="NZ_LOEE01000059.1"/>
</dbReference>
<dbReference type="Gene3D" id="3.40.50.720">
    <property type="entry name" value="NAD(P)-binding Rossmann-like Domain"/>
    <property type="match status" value="1"/>
</dbReference>
<keyword evidence="3" id="KW-0560">Oxidoreductase</keyword>
<proteinExistence type="predicted"/>
<dbReference type="OrthoDB" id="9773039at2"/>
<keyword evidence="4" id="KW-1185">Reference proteome</keyword>
<dbReference type="PANTHER" id="PTHR30388">
    <property type="entry name" value="ALDEHYDE OXIDOREDUCTASE MOLYBDENUM COFACTOR ASSEMBLY PROTEIN"/>
    <property type="match status" value="1"/>
</dbReference>
<accession>A0A140L145</accession>
<protein>
    <submittedName>
        <fullName evidence="3">Putative xanthine dehydrogenase subunit A</fullName>
        <ecNumber evidence="3">1.17.1.4</ecNumber>
    </submittedName>
</protein>